<evidence type="ECO:0000256" key="2">
    <source>
        <dbReference type="ARBA" id="ARBA00023125"/>
    </source>
</evidence>
<dbReference type="PROSITE" id="PS01124">
    <property type="entry name" value="HTH_ARAC_FAMILY_2"/>
    <property type="match status" value="1"/>
</dbReference>
<dbReference type="OrthoDB" id="635259at2"/>
<reference evidence="5 6" key="1">
    <citation type="submission" date="2017-11" db="EMBL/GenBank/DDBJ databases">
        <title>Taxonomic description and genome sequences of Spirosoma HA7 sp. nov., isolated from pollen microhabitat of Corylus avellana.</title>
        <authorList>
            <person name="Ambika Manirajan B."/>
            <person name="Suarez C."/>
            <person name="Ratering S."/>
            <person name="Geissler-Plaum R."/>
            <person name="Cardinale M."/>
            <person name="Sylvia S."/>
        </authorList>
    </citation>
    <scope>NUCLEOTIDE SEQUENCE [LARGE SCALE GENOMIC DNA]</scope>
    <source>
        <strain evidence="5 6">HA7</strain>
    </source>
</reference>
<dbReference type="GO" id="GO:0003700">
    <property type="term" value="F:DNA-binding transcription factor activity"/>
    <property type="evidence" value="ECO:0007669"/>
    <property type="project" value="InterPro"/>
</dbReference>
<keyword evidence="1" id="KW-0805">Transcription regulation</keyword>
<name>A0A2K8Z3N7_9BACT</name>
<accession>A0A2K8Z3N7</accession>
<dbReference type="Pfam" id="PF20240">
    <property type="entry name" value="DUF6597"/>
    <property type="match status" value="1"/>
</dbReference>
<evidence type="ECO:0000259" key="4">
    <source>
        <dbReference type="PROSITE" id="PS01124"/>
    </source>
</evidence>
<sequence length="252" mass="28441">MARNDLDYKLAGPIPALVDFVDSIWMIANQSDADLETVVLPDGRFDIFFSYSATEPYHVSLMGLGSEASQTTITSKTVIYAVSFKLLAIEYLIEMPVSSLLNSASYLPDDFWGITAADLTDFDDFYNKVSAKMVGLINGEIDNRKRVLFDLIYASNGSMSVSELSDRAAWSSRQINRYFNQKFGISLKTYCSILRFRASFQHIQEGKLYPELKFADQAHFIKEVKRLSGAVPKELAKNKNDRFIQFSALTKI</sequence>
<dbReference type="SMART" id="SM00342">
    <property type="entry name" value="HTH_ARAC"/>
    <property type="match status" value="1"/>
</dbReference>
<evidence type="ECO:0000256" key="3">
    <source>
        <dbReference type="ARBA" id="ARBA00023163"/>
    </source>
</evidence>
<dbReference type="InterPro" id="IPR018060">
    <property type="entry name" value="HTH_AraC"/>
</dbReference>
<dbReference type="Gene3D" id="1.10.10.60">
    <property type="entry name" value="Homeodomain-like"/>
    <property type="match status" value="1"/>
</dbReference>
<evidence type="ECO:0000256" key="1">
    <source>
        <dbReference type="ARBA" id="ARBA00023015"/>
    </source>
</evidence>
<dbReference type="InterPro" id="IPR050204">
    <property type="entry name" value="AraC_XylS_family_regulators"/>
</dbReference>
<dbReference type="AlphaFoldDB" id="A0A2K8Z3N7"/>
<keyword evidence="2" id="KW-0238">DNA-binding</keyword>
<dbReference type="GO" id="GO:0043565">
    <property type="term" value="F:sequence-specific DNA binding"/>
    <property type="evidence" value="ECO:0007669"/>
    <property type="project" value="InterPro"/>
</dbReference>
<dbReference type="PANTHER" id="PTHR46796">
    <property type="entry name" value="HTH-TYPE TRANSCRIPTIONAL ACTIVATOR RHAS-RELATED"/>
    <property type="match status" value="1"/>
</dbReference>
<gene>
    <name evidence="5" type="ORF">CWM47_22915</name>
</gene>
<proteinExistence type="predicted"/>
<dbReference type="RefSeq" id="WP_100990509.1">
    <property type="nucleotide sequence ID" value="NZ_CP025096.1"/>
</dbReference>
<evidence type="ECO:0000313" key="6">
    <source>
        <dbReference type="Proteomes" id="UP000232883"/>
    </source>
</evidence>
<organism evidence="5 6">
    <name type="scientific">Spirosoma pollinicola</name>
    <dbReference type="NCBI Taxonomy" id="2057025"/>
    <lineage>
        <taxon>Bacteria</taxon>
        <taxon>Pseudomonadati</taxon>
        <taxon>Bacteroidota</taxon>
        <taxon>Cytophagia</taxon>
        <taxon>Cytophagales</taxon>
        <taxon>Cytophagaceae</taxon>
        <taxon>Spirosoma</taxon>
    </lineage>
</organism>
<protein>
    <submittedName>
        <fullName evidence="5">Transcriptional regulator</fullName>
    </submittedName>
</protein>
<dbReference type="EMBL" id="CP025096">
    <property type="protein sequence ID" value="AUD04444.1"/>
    <property type="molecule type" value="Genomic_DNA"/>
</dbReference>
<feature type="domain" description="HTH araC/xylS-type" evidence="4">
    <location>
        <begin position="131"/>
        <end position="238"/>
    </location>
</feature>
<keyword evidence="6" id="KW-1185">Reference proteome</keyword>
<evidence type="ECO:0000313" key="5">
    <source>
        <dbReference type="EMBL" id="AUD04444.1"/>
    </source>
</evidence>
<dbReference type="InterPro" id="IPR046532">
    <property type="entry name" value="DUF6597"/>
</dbReference>
<dbReference type="KEGG" id="spir:CWM47_22915"/>
<keyword evidence="3" id="KW-0804">Transcription</keyword>
<dbReference type="Proteomes" id="UP000232883">
    <property type="component" value="Chromosome"/>
</dbReference>